<sequence>MSNAHIFFNRFNSETAQWLADFCDDVAAKGPQTSVEWRRIANDLLIMKLMAGEEHAIHVARQFWQSSWAWAERQHAAYDEARCTQIVTGTTTSDTDSSGTAAKGEGISAGTAPATSGQNPTTVVCGPGTGDVPAQPGCQGAAAGRGGTEGKTIGTGTQGSLFVVRAANLLANLPTWRERHRAEYKRMAKASKSLQRQAKAEELLVEDIDLVMKAGRAIEDLANKHRAEDTLRGVLRAAGIEARDLGLSDTAVEWFDAQLKAGNA</sequence>
<dbReference type="AlphaFoldDB" id="A0A6G4XEX6"/>
<keyword evidence="3" id="KW-1185">Reference proteome</keyword>
<evidence type="ECO:0000313" key="2">
    <source>
        <dbReference type="EMBL" id="NGO75201.1"/>
    </source>
</evidence>
<accession>A0A6G4XEX6</accession>
<evidence type="ECO:0000256" key="1">
    <source>
        <dbReference type="SAM" id="MobiDB-lite"/>
    </source>
</evidence>
<reference evidence="2 3" key="1">
    <citation type="submission" date="2020-02" db="EMBL/GenBank/DDBJ databases">
        <title>Whole-genome analyses of novel actinobacteria.</title>
        <authorList>
            <person name="Sahin N."/>
            <person name="Tokatli A."/>
        </authorList>
    </citation>
    <scope>NUCLEOTIDE SEQUENCE [LARGE SCALE GENOMIC DNA]</scope>
    <source>
        <strain evidence="2 3">YC504</strain>
    </source>
</reference>
<dbReference type="EMBL" id="JAAKZW010000011">
    <property type="protein sequence ID" value="NGO75201.1"/>
    <property type="molecule type" value="Genomic_DNA"/>
</dbReference>
<proteinExistence type="predicted"/>
<name>A0A6G4XEX6_9ACTN</name>
<dbReference type="RefSeq" id="WP_165330721.1">
    <property type="nucleotide sequence ID" value="NZ_JAAKZW010000011.1"/>
</dbReference>
<feature type="compositionally biased region" description="Low complexity" evidence="1">
    <location>
        <begin position="89"/>
        <end position="100"/>
    </location>
</feature>
<comment type="caution">
    <text evidence="2">The sequence shown here is derived from an EMBL/GenBank/DDBJ whole genome shotgun (WGS) entry which is preliminary data.</text>
</comment>
<evidence type="ECO:0000313" key="3">
    <source>
        <dbReference type="Proteomes" id="UP000481109"/>
    </source>
</evidence>
<gene>
    <name evidence="2" type="ORF">G6045_05810</name>
</gene>
<protein>
    <submittedName>
        <fullName evidence="2">Uncharacterized protein</fullName>
    </submittedName>
</protein>
<feature type="region of interest" description="Disordered" evidence="1">
    <location>
        <begin position="89"/>
        <end position="119"/>
    </location>
</feature>
<organism evidence="2 3">
    <name type="scientific">Streptomyces mesophilus</name>
    <dbReference type="NCBI Taxonomy" id="1775132"/>
    <lineage>
        <taxon>Bacteria</taxon>
        <taxon>Bacillati</taxon>
        <taxon>Actinomycetota</taxon>
        <taxon>Actinomycetes</taxon>
        <taxon>Kitasatosporales</taxon>
        <taxon>Streptomycetaceae</taxon>
        <taxon>Streptomyces</taxon>
    </lineage>
</organism>
<dbReference type="Proteomes" id="UP000481109">
    <property type="component" value="Unassembled WGS sequence"/>
</dbReference>